<keyword evidence="2 4" id="KW-0378">Hydrolase</keyword>
<dbReference type="InterPro" id="IPR036380">
    <property type="entry name" value="Isochorismatase-like_sf"/>
</dbReference>
<dbReference type="GO" id="GO:0016787">
    <property type="term" value="F:hydrolase activity"/>
    <property type="evidence" value="ECO:0007669"/>
    <property type="project" value="UniProtKB-KW"/>
</dbReference>
<evidence type="ECO:0000259" key="3">
    <source>
        <dbReference type="Pfam" id="PF00857"/>
    </source>
</evidence>
<accession>A0A2L0D683</accession>
<dbReference type="GeneID" id="98394154"/>
<dbReference type="PANTHER" id="PTHR43540">
    <property type="entry name" value="PEROXYUREIDOACRYLATE/UREIDOACRYLATE AMIDOHYDROLASE-RELATED"/>
    <property type="match status" value="1"/>
</dbReference>
<dbReference type="PANTHER" id="PTHR43540:SF1">
    <property type="entry name" value="ISOCHORISMATASE HYDROLASE"/>
    <property type="match status" value="1"/>
</dbReference>
<evidence type="ECO:0000313" key="4">
    <source>
        <dbReference type="EMBL" id="AUW97332.1"/>
    </source>
</evidence>
<reference evidence="4 5" key="2">
    <citation type="submission" date="2018-02" db="EMBL/GenBank/DDBJ databases">
        <title>Whole genome sequencing analysis of Streptococcus pluranimalium isolated from cattle infected mastitis in China.</title>
        <authorList>
            <person name="Zhang J.-R."/>
            <person name="Hu G.-Z."/>
        </authorList>
    </citation>
    <scope>NUCLEOTIDE SEQUENCE [LARGE SCALE GENOMIC DNA]</scope>
    <source>
        <strain evidence="4 5">TH11417</strain>
    </source>
</reference>
<dbReference type="KEGG" id="splr:C0J00_09570"/>
<dbReference type="SUPFAM" id="SSF52499">
    <property type="entry name" value="Isochorismatase-like hydrolases"/>
    <property type="match status" value="1"/>
</dbReference>
<feature type="domain" description="Isochorismatase-like" evidence="3">
    <location>
        <begin position="4"/>
        <end position="176"/>
    </location>
</feature>
<gene>
    <name evidence="4" type="ORF">C0J00_09570</name>
</gene>
<dbReference type="CDD" id="cd01014">
    <property type="entry name" value="nicotinamidase_related"/>
    <property type="match status" value="1"/>
</dbReference>
<proteinExistence type="inferred from homology"/>
<evidence type="ECO:0000313" key="5">
    <source>
        <dbReference type="Proteomes" id="UP000238956"/>
    </source>
</evidence>
<protein>
    <submittedName>
        <fullName evidence="4">Cysteine hydrolase</fullName>
    </submittedName>
</protein>
<organism evidence="4 5">
    <name type="scientific">Streptococcus pluranimalium</name>
    <dbReference type="NCBI Taxonomy" id="82348"/>
    <lineage>
        <taxon>Bacteria</taxon>
        <taxon>Bacillati</taxon>
        <taxon>Bacillota</taxon>
        <taxon>Bacilli</taxon>
        <taxon>Lactobacillales</taxon>
        <taxon>Streptococcaceae</taxon>
        <taxon>Streptococcus</taxon>
    </lineage>
</organism>
<evidence type="ECO:0000256" key="1">
    <source>
        <dbReference type="ARBA" id="ARBA00006336"/>
    </source>
</evidence>
<dbReference type="Pfam" id="PF00857">
    <property type="entry name" value="Isochorismatase"/>
    <property type="match status" value="1"/>
</dbReference>
<evidence type="ECO:0000256" key="2">
    <source>
        <dbReference type="ARBA" id="ARBA00022801"/>
    </source>
</evidence>
<dbReference type="RefSeq" id="WP_104968636.1">
    <property type="nucleotide sequence ID" value="NZ_CP025536.1"/>
</dbReference>
<dbReference type="InterPro" id="IPR000868">
    <property type="entry name" value="Isochorismatase-like_dom"/>
</dbReference>
<comment type="similarity">
    <text evidence="1">Belongs to the isochorismatase family.</text>
</comment>
<sequence>MKRALILIDIQRTFRDGSWGARNNEDAEKQAGKLLNFFREKKELIVHINHFSKSPESRFFYKGSGFEFQKIVTPKMGEKVISKTVNSAFIGTELKKYLDDQEIDTLFIAGLTTPHCVSTTTRMAGNYGFNTFLVEDATASFDLPDHQGNSVPAQTIHDISIATLHDEFATIIRTEEVIKKV</sequence>
<dbReference type="InterPro" id="IPR050272">
    <property type="entry name" value="Isochorismatase-like_hydrls"/>
</dbReference>
<dbReference type="AlphaFoldDB" id="A0A2L0D683"/>
<dbReference type="Gene3D" id="3.40.50.850">
    <property type="entry name" value="Isochorismatase-like"/>
    <property type="match status" value="1"/>
</dbReference>
<keyword evidence="5" id="KW-1185">Reference proteome</keyword>
<dbReference type="OrthoDB" id="257098at2"/>
<dbReference type="Proteomes" id="UP000238956">
    <property type="component" value="Chromosome"/>
</dbReference>
<dbReference type="EMBL" id="CP025536">
    <property type="protein sequence ID" value="AUW97332.1"/>
    <property type="molecule type" value="Genomic_DNA"/>
</dbReference>
<name>A0A2L0D683_9STRE</name>
<reference evidence="4 5" key="1">
    <citation type="submission" date="2017-12" db="EMBL/GenBank/DDBJ databases">
        <authorList>
            <person name="Hurst M.R.H."/>
        </authorList>
    </citation>
    <scope>NUCLEOTIDE SEQUENCE [LARGE SCALE GENOMIC DNA]</scope>
    <source>
        <strain evidence="4 5">TH11417</strain>
    </source>
</reference>